<evidence type="ECO:0000313" key="2">
    <source>
        <dbReference type="EMBL" id="OGF72592.1"/>
    </source>
</evidence>
<dbReference type="EMBL" id="MFHP01000019">
    <property type="protein sequence ID" value="OGF72592.1"/>
    <property type="molecule type" value="Genomic_DNA"/>
</dbReference>
<organism evidence="2 3">
    <name type="scientific">Candidatus Giovannonibacteria bacterium RIFCSPHIGHO2_02_FULL_45_40</name>
    <dbReference type="NCBI Taxonomy" id="1798337"/>
    <lineage>
        <taxon>Bacteria</taxon>
        <taxon>Candidatus Giovannoniibacteriota</taxon>
    </lineage>
</organism>
<reference evidence="2 3" key="1">
    <citation type="journal article" date="2016" name="Nat. Commun.">
        <title>Thousands of microbial genomes shed light on interconnected biogeochemical processes in an aquifer system.</title>
        <authorList>
            <person name="Anantharaman K."/>
            <person name="Brown C.T."/>
            <person name="Hug L.A."/>
            <person name="Sharon I."/>
            <person name="Castelle C.J."/>
            <person name="Probst A.J."/>
            <person name="Thomas B.C."/>
            <person name="Singh A."/>
            <person name="Wilkins M.J."/>
            <person name="Karaoz U."/>
            <person name="Brodie E.L."/>
            <person name="Williams K.H."/>
            <person name="Hubbard S.S."/>
            <person name="Banfield J.F."/>
        </authorList>
    </citation>
    <scope>NUCLEOTIDE SEQUENCE [LARGE SCALE GENOMIC DNA]</scope>
</reference>
<proteinExistence type="predicted"/>
<name>A0A1F5WA99_9BACT</name>
<feature type="compositionally biased region" description="Basic and acidic residues" evidence="1">
    <location>
        <begin position="257"/>
        <end position="270"/>
    </location>
</feature>
<feature type="region of interest" description="Disordered" evidence="1">
    <location>
        <begin position="236"/>
        <end position="270"/>
    </location>
</feature>
<evidence type="ECO:0000256" key="1">
    <source>
        <dbReference type="SAM" id="MobiDB-lite"/>
    </source>
</evidence>
<dbReference type="AlphaFoldDB" id="A0A1F5WA99"/>
<comment type="caution">
    <text evidence="2">The sequence shown here is derived from an EMBL/GenBank/DDBJ whole genome shotgun (WGS) entry which is preliminary data.</text>
</comment>
<sequence length="270" mass="31790">MHREGQDGVDNMHETFKDYHNWKMDTRDFFLKHNFEDEADFFFEGDSVPMLKGGIEYSDIDSPESKELLKNIQEEAKEKLRFLREFRGKMGNETGKQDARKNKATIKLSFPELVKWERVMLKMKDGMREIEIFYNKKHIKTADYIELGFFIGKKQQKQDRQWGFLSALSVLAGTNHIEEATPEKMRTMITSTSDQKNITAGSVHQIKSNLAKQLQMVFETNDAPFHDRRDYYEPKFTILPEPDLRREEPYPQGGRLNENRGYEDGDEEAR</sequence>
<protein>
    <submittedName>
        <fullName evidence="2">Uncharacterized protein</fullName>
    </submittedName>
</protein>
<evidence type="ECO:0000313" key="3">
    <source>
        <dbReference type="Proteomes" id="UP000178743"/>
    </source>
</evidence>
<accession>A0A1F5WA99</accession>
<dbReference type="Proteomes" id="UP000178743">
    <property type="component" value="Unassembled WGS sequence"/>
</dbReference>
<gene>
    <name evidence="2" type="ORF">A3C05_03440</name>
</gene>